<keyword evidence="1" id="KW-0812">Transmembrane</keyword>
<sequence>MIITRYKPLNQERGSTIVEVIIALIVVTVGLLGLLGMQVYSVKGNQSAYLRSQATILAGELVDAMRAERIQAREGDFDDGEAGFRANWDARLVTILGAGAAGTLVRDDNNVSITVTWTDDRGAVVDDQGNLSGDASTGSMTFVTDI</sequence>
<keyword evidence="1" id="KW-0472">Membrane</keyword>
<dbReference type="EMBL" id="FTMN01000004">
    <property type="protein sequence ID" value="SIQ39019.1"/>
    <property type="molecule type" value="Genomic_DNA"/>
</dbReference>
<dbReference type="AlphaFoldDB" id="A0A1N6SDA0"/>
<organism evidence="2 3">
    <name type="scientific">Marinobacterium stanieri</name>
    <dbReference type="NCBI Taxonomy" id="49186"/>
    <lineage>
        <taxon>Bacteria</taxon>
        <taxon>Pseudomonadati</taxon>
        <taxon>Pseudomonadota</taxon>
        <taxon>Gammaproteobacteria</taxon>
        <taxon>Oceanospirillales</taxon>
        <taxon>Oceanospirillaceae</taxon>
        <taxon>Marinobacterium</taxon>
    </lineage>
</organism>
<dbReference type="RefSeq" id="WP_010323307.1">
    <property type="nucleotide sequence ID" value="NZ_FTMN01000004.1"/>
</dbReference>
<dbReference type="STRING" id="49186.SAMN05421647_104191"/>
<evidence type="ECO:0000313" key="3">
    <source>
        <dbReference type="Proteomes" id="UP000186895"/>
    </source>
</evidence>
<feature type="transmembrane region" description="Helical" evidence="1">
    <location>
        <begin position="20"/>
        <end position="42"/>
    </location>
</feature>
<proteinExistence type="predicted"/>
<dbReference type="InterPro" id="IPR013362">
    <property type="entry name" value="Pilus_4_PilV"/>
</dbReference>
<reference evidence="2 3" key="1">
    <citation type="submission" date="2017-01" db="EMBL/GenBank/DDBJ databases">
        <authorList>
            <person name="Mah S.A."/>
            <person name="Swanson W.J."/>
            <person name="Moy G.W."/>
            <person name="Vacquier V.D."/>
        </authorList>
    </citation>
    <scope>NUCLEOTIDE SEQUENCE [LARGE SCALE GENOMIC DNA]</scope>
    <source>
        <strain evidence="2 3">DSM 7027</strain>
    </source>
</reference>
<keyword evidence="1" id="KW-1133">Transmembrane helix</keyword>
<name>A0A1N6SDA0_9GAMM</name>
<evidence type="ECO:0000256" key="1">
    <source>
        <dbReference type="SAM" id="Phobius"/>
    </source>
</evidence>
<evidence type="ECO:0000313" key="2">
    <source>
        <dbReference type="EMBL" id="SIQ39019.1"/>
    </source>
</evidence>
<dbReference type="Proteomes" id="UP000186895">
    <property type="component" value="Unassembled WGS sequence"/>
</dbReference>
<dbReference type="NCBIfam" id="TIGR02523">
    <property type="entry name" value="type_IV_pilV"/>
    <property type="match status" value="1"/>
</dbReference>
<protein>
    <submittedName>
        <fullName evidence="2">Type IV pilus assembly protein PilV</fullName>
    </submittedName>
</protein>
<gene>
    <name evidence="2" type="ORF">SAMN05421647_104191</name>
</gene>
<accession>A0A1N6SDA0</accession>
<keyword evidence="3" id="KW-1185">Reference proteome</keyword>